<proteinExistence type="predicted"/>
<evidence type="ECO:0000259" key="3">
    <source>
        <dbReference type="PROSITE" id="PS51186"/>
    </source>
</evidence>
<name>A0A2T0GZT4_ACTMO</name>
<dbReference type="EMBL" id="PVSR01000003">
    <property type="protein sequence ID" value="PRW64621.1"/>
    <property type="molecule type" value="Genomic_DNA"/>
</dbReference>
<dbReference type="PANTHER" id="PTHR43877:SF2">
    <property type="entry name" value="AMINOALKYLPHOSPHONATE N-ACETYLTRANSFERASE-RELATED"/>
    <property type="match status" value="1"/>
</dbReference>
<dbReference type="AlphaFoldDB" id="A0A2T0GZT4"/>
<dbReference type="CDD" id="cd04301">
    <property type="entry name" value="NAT_SF"/>
    <property type="match status" value="1"/>
</dbReference>
<evidence type="ECO:0000313" key="5">
    <source>
        <dbReference type="Proteomes" id="UP000239352"/>
    </source>
</evidence>
<dbReference type="Proteomes" id="UP000239352">
    <property type="component" value="Unassembled WGS sequence"/>
</dbReference>
<evidence type="ECO:0000256" key="1">
    <source>
        <dbReference type="ARBA" id="ARBA00022679"/>
    </source>
</evidence>
<evidence type="ECO:0000313" key="4">
    <source>
        <dbReference type="EMBL" id="PRW64621.1"/>
    </source>
</evidence>
<dbReference type="InterPro" id="IPR050832">
    <property type="entry name" value="Bact_Acetyltransf"/>
</dbReference>
<dbReference type="PROSITE" id="PS51186">
    <property type="entry name" value="GNAT"/>
    <property type="match status" value="1"/>
</dbReference>
<dbReference type="SUPFAM" id="SSF55729">
    <property type="entry name" value="Acyl-CoA N-acyltransferases (Nat)"/>
    <property type="match status" value="1"/>
</dbReference>
<dbReference type="Pfam" id="PF00583">
    <property type="entry name" value="Acetyltransf_1"/>
    <property type="match status" value="1"/>
</dbReference>
<dbReference type="RefSeq" id="WP_106112657.1">
    <property type="nucleotide sequence ID" value="NZ_PVSR01000003.1"/>
</dbReference>
<protein>
    <submittedName>
        <fullName evidence="4">GNAT family N-acetyltransferase</fullName>
    </submittedName>
</protein>
<reference evidence="4 5" key="1">
    <citation type="submission" date="2018-03" db="EMBL/GenBank/DDBJ databases">
        <title>Actinopolyspora mortivallis from Sahara, screening for active biomolecules.</title>
        <authorList>
            <person name="Selama O."/>
            <person name="Wellington E.M.H."/>
            <person name="Hacene H."/>
        </authorList>
    </citation>
    <scope>NUCLEOTIDE SEQUENCE [LARGE SCALE GENOMIC DNA]</scope>
    <source>
        <strain evidence="4 5">M5A</strain>
    </source>
</reference>
<keyword evidence="2" id="KW-0012">Acyltransferase</keyword>
<keyword evidence="5" id="KW-1185">Reference proteome</keyword>
<dbReference type="InterPro" id="IPR016181">
    <property type="entry name" value="Acyl_CoA_acyltransferase"/>
</dbReference>
<evidence type="ECO:0000256" key="2">
    <source>
        <dbReference type="ARBA" id="ARBA00023315"/>
    </source>
</evidence>
<feature type="domain" description="N-acetyltransferase" evidence="3">
    <location>
        <begin position="3"/>
        <end position="157"/>
    </location>
</feature>
<dbReference type="GO" id="GO:0016747">
    <property type="term" value="F:acyltransferase activity, transferring groups other than amino-acyl groups"/>
    <property type="evidence" value="ECO:0007669"/>
    <property type="project" value="InterPro"/>
</dbReference>
<gene>
    <name evidence="4" type="ORF">CEP50_04530</name>
</gene>
<accession>A0A2T0GZT4</accession>
<dbReference type="STRING" id="1050202.GCA_000384035_02669"/>
<dbReference type="Gene3D" id="3.40.630.30">
    <property type="match status" value="1"/>
</dbReference>
<keyword evidence="1 4" id="KW-0808">Transferase</keyword>
<organism evidence="4 5">
    <name type="scientific">Actinopolyspora mortivallis</name>
    <dbReference type="NCBI Taxonomy" id="33906"/>
    <lineage>
        <taxon>Bacteria</taxon>
        <taxon>Bacillati</taxon>
        <taxon>Actinomycetota</taxon>
        <taxon>Actinomycetes</taxon>
        <taxon>Actinopolysporales</taxon>
        <taxon>Actinopolysporaceae</taxon>
        <taxon>Actinopolyspora</taxon>
    </lineage>
</organism>
<dbReference type="InParanoid" id="A0A2T0GZT4"/>
<sequence>MRIEAVAYDHPDAADLIEQVQQEYVVRYGGPDVTPLSASEFLPPHGVFLLGYRDGSPVATGGWRARDSDVVGLEDGDAEIKRMYVVPAARGLGCARAILGELERRAAQAGRKRMVLETGLRQPEAIGLYESAGYREIPKFGVFADEPDSRCFAKELVDSTYW</sequence>
<comment type="caution">
    <text evidence="4">The sequence shown here is derived from an EMBL/GenBank/DDBJ whole genome shotgun (WGS) entry which is preliminary data.</text>
</comment>
<dbReference type="InterPro" id="IPR000182">
    <property type="entry name" value="GNAT_dom"/>
</dbReference>
<dbReference type="PANTHER" id="PTHR43877">
    <property type="entry name" value="AMINOALKYLPHOSPHONATE N-ACETYLTRANSFERASE-RELATED-RELATED"/>
    <property type="match status" value="1"/>
</dbReference>